<evidence type="ECO:0000313" key="2">
    <source>
        <dbReference type="EMBL" id="PNT66031.1"/>
    </source>
</evidence>
<reference evidence="2 3" key="1">
    <citation type="journal article" date="2010" name="Nature">
        <title>Genome sequencing and analysis of the model grass Brachypodium distachyon.</title>
        <authorList>
            <consortium name="International Brachypodium Initiative"/>
        </authorList>
    </citation>
    <scope>NUCLEOTIDE SEQUENCE [LARGE SCALE GENOMIC DNA]</scope>
    <source>
        <strain evidence="2 3">Bd21</strain>
    </source>
</reference>
<accession>A0A2K2CVH6</accession>
<dbReference type="EnsemblPlants" id="PNT66031">
    <property type="protein sequence ID" value="PNT66031"/>
    <property type="gene ID" value="BRADI_3g06024v3"/>
</dbReference>
<evidence type="ECO:0000256" key="1">
    <source>
        <dbReference type="SAM" id="MobiDB-lite"/>
    </source>
</evidence>
<organism evidence="2">
    <name type="scientific">Brachypodium distachyon</name>
    <name type="common">Purple false brome</name>
    <name type="synonym">Trachynia distachya</name>
    <dbReference type="NCBI Taxonomy" id="15368"/>
    <lineage>
        <taxon>Eukaryota</taxon>
        <taxon>Viridiplantae</taxon>
        <taxon>Streptophyta</taxon>
        <taxon>Embryophyta</taxon>
        <taxon>Tracheophyta</taxon>
        <taxon>Spermatophyta</taxon>
        <taxon>Magnoliopsida</taxon>
        <taxon>Liliopsida</taxon>
        <taxon>Poales</taxon>
        <taxon>Poaceae</taxon>
        <taxon>BOP clade</taxon>
        <taxon>Pooideae</taxon>
        <taxon>Stipodae</taxon>
        <taxon>Brachypodieae</taxon>
        <taxon>Brachypodium</taxon>
    </lineage>
</organism>
<keyword evidence="4" id="KW-1185">Reference proteome</keyword>
<dbReference type="Proteomes" id="UP000008810">
    <property type="component" value="Chromosome 3"/>
</dbReference>
<dbReference type="AlphaFoldDB" id="A0A2K2CVH6"/>
<evidence type="ECO:0000313" key="3">
    <source>
        <dbReference type="EnsemblPlants" id="PNT66031"/>
    </source>
</evidence>
<dbReference type="EMBL" id="CM000882">
    <property type="protein sequence ID" value="PNT66031.1"/>
    <property type="molecule type" value="Genomic_DNA"/>
</dbReference>
<reference evidence="3" key="3">
    <citation type="submission" date="2018-08" db="UniProtKB">
        <authorList>
            <consortium name="EnsemblPlants"/>
        </authorList>
    </citation>
    <scope>IDENTIFICATION</scope>
    <source>
        <strain evidence="3">cv. Bd21</strain>
    </source>
</reference>
<dbReference type="Gramene" id="PNT66031">
    <property type="protein sequence ID" value="PNT66031"/>
    <property type="gene ID" value="BRADI_3g06024v3"/>
</dbReference>
<feature type="region of interest" description="Disordered" evidence="1">
    <location>
        <begin position="1"/>
        <end position="32"/>
    </location>
</feature>
<feature type="non-terminal residue" evidence="2">
    <location>
        <position position="1"/>
    </location>
</feature>
<protein>
    <submittedName>
        <fullName evidence="2 3">Uncharacterized protein</fullName>
    </submittedName>
</protein>
<proteinExistence type="predicted"/>
<sequence>RRGAGQAARRAQERGPHGAAGAGGAAARTGLPTASRDLWMTLDKGHPARPGKANICWEAAGRWTGIRRPQHSERVDTTFESVCMNISVHTLNAKLGYDH</sequence>
<reference evidence="2" key="2">
    <citation type="submission" date="2017-06" db="EMBL/GenBank/DDBJ databases">
        <title>WGS assembly of Brachypodium distachyon.</title>
        <authorList>
            <consortium name="The International Brachypodium Initiative"/>
            <person name="Lucas S."/>
            <person name="Harmon-Smith M."/>
            <person name="Lail K."/>
            <person name="Tice H."/>
            <person name="Grimwood J."/>
            <person name="Bruce D."/>
            <person name="Barry K."/>
            <person name="Shu S."/>
            <person name="Lindquist E."/>
            <person name="Wang M."/>
            <person name="Pitluck S."/>
            <person name="Vogel J.P."/>
            <person name="Garvin D.F."/>
            <person name="Mockler T.C."/>
            <person name="Schmutz J."/>
            <person name="Rokhsar D."/>
            <person name="Bevan M.W."/>
        </authorList>
    </citation>
    <scope>NUCLEOTIDE SEQUENCE</scope>
    <source>
        <strain evidence="2">Bd21</strain>
    </source>
</reference>
<evidence type="ECO:0000313" key="4">
    <source>
        <dbReference type="Proteomes" id="UP000008810"/>
    </source>
</evidence>
<gene>
    <name evidence="2" type="ORF">BRADI_3g06024v3</name>
</gene>
<name>A0A2K2CVH6_BRADI</name>
<dbReference type="InParanoid" id="A0A2K2CVH6"/>